<dbReference type="InterPro" id="IPR001362">
    <property type="entry name" value="Glyco_hydro_32"/>
</dbReference>
<protein>
    <submittedName>
        <fullName evidence="5">Beta-fructofuranosidase</fullName>
        <ecNumber evidence="5">3.2.1.26</ecNumber>
    </submittedName>
</protein>
<organism evidence="5">
    <name type="scientific">Pisum sativum</name>
    <name type="common">Garden pea</name>
    <name type="synonym">Lathyrus oleraceus</name>
    <dbReference type="NCBI Taxonomy" id="3888"/>
    <lineage>
        <taxon>Eukaryota</taxon>
        <taxon>Viridiplantae</taxon>
        <taxon>Streptophyta</taxon>
        <taxon>Embryophyta</taxon>
        <taxon>Tracheophyta</taxon>
        <taxon>Spermatophyta</taxon>
        <taxon>Magnoliopsida</taxon>
        <taxon>eudicotyledons</taxon>
        <taxon>Gunneridae</taxon>
        <taxon>Pentapetalae</taxon>
        <taxon>rosids</taxon>
        <taxon>fabids</taxon>
        <taxon>Fabales</taxon>
        <taxon>Fabaceae</taxon>
        <taxon>Papilionoideae</taxon>
        <taxon>50 kb inversion clade</taxon>
        <taxon>NPAAA clade</taxon>
        <taxon>Hologalegina</taxon>
        <taxon>IRL clade</taxon>
        <taxon>Fabeae</taxon>
        <taxon>Lathyrus</taxon>
    </lineage>
</organism>
<evidence type="ECO:0000256" key="3">
    <source>
        <dbReference type="ARBA" id="ARBA00023295"/>
    </source>
</evidence>
<dbReference type="SUPFAM" id="SSF75005">
    <property type="entry name" value="Arabinanase/levansucrase/invertase"/>
    <property type="match status" value="1"/>
</dbReference>
<proteinExistence type="evidence at transcript level"/>
<reference evidence="5" key="1">
    <citation type="journal article" date="1993" name="Int. J. Plant Sci.">
        <title>Gibberellin (GA3) enhances cell wall invertase activity and mRNA levels in elongating dwarf pea (Pisum sativum) shoots.</title>
        <authorList>
            <person name="Wu L.L."/>
            <person name="Mitchell J.P."/>
            <person name="Cohn N.S."/>
            <person name="Kaufman P.B."/>
        </authorList>
    </citation>
    <scope>NUCLEOTIDE SEQUENCE</scope>
    <source>
        <tissue evidence="5">Shoots</tissue>
    </source>
</reference>
<evidence type="ECO:0000256" key="2">
    <source>
        <dbReference type="ARBA" id="ARBA00022801"/>
    </source>
</evidence>
<feature type="domain" description="Glycosyl hydrolase family 32 N-terminal" evidence="4">
    <location>
        <begin position="64"/>
        <end position="286"/>
    </location>
</feature>
<evidence type="ECO:0000256" key="1">
    <source>
        <dbReference type="ARBA" id="ARBA00009902"/>
    </source>
</evidence>
<sequence length="592" mass="65226">MANIIRNAIGFNSSTLGLQDWVMYACRWIDNLHVIDLSSPAEGPLSLISVKTWRCKYQLAPMSHEQAVQNKTNDPNGYIYSKGSYSQFLASNLAGSINGNVPWAIAVSLDEINWIVLNFAISRDQPIYINGIVSTSELILDGNLPVITGTAIDENVQVINIAKNRNLSDNYLLDWSKVKGIPLGVINVGTNKFRDSTGAWNPKIGHSLNITGSDLGRGGSAVLYSETEFIKHGKTGVPIDAQTNTVTSEKLDFVLVHAPGITGMWTSVECRSVVGIAKNSLDTSQYNGDLVGSILTSWDKNHETNILVDLVISERSLYGKQVADKSILGLRKNDEALEMIASETPSVRNFVSNGWLEIQLDGNSLVTVERGKNRDGSVLRQLNTASLQCPKFTWSAVHQKSGRQVTSIVTERLIDQARPTALYCWDSQEIGSWRSGLHGVKHVSLDVKSIGSVRVPSTVRIERIYQVDERSALEGQINATELGFCSNEWRVALLYEGLEFKLGVWDETLTSPISIASLPTDESLVGSPQRTIEDLQCSASLKPIVCISEAYRRITHSVRKNWEMLEYLRLCVSEAIVTRSVSNVKIKADQGS</sequence>
<dbReference type="Pfam" id="PF00251">
    <property type="entry name" value="Glyco_hydro_32N"/>
    <property type="match status" value="1"/>
</dbReference>
<dbReference type="InterPro" id="IPR023296">
    <property type="entry name" value="Glyco_hydro_beta-prop_sf"/>
</dbReference>
<dbReference type="CAZy" id="GH32">
    <property type="family name" value="Glycoside Hydrolase Family 32"/>
</dbReference>
<dbReference type="Gene3D" id="2.115.10.20">
    <property type="entry name" value="Glycosyl hydrolase domain, family 43"/>
    <property type="match status" value="1"/>
</dbReference>
<dbReference type="EC" id="3.2.1.26" evidence="5"/>
<evidence type="ECO:0000259" key="4">
    <source>
        <dbReference type="Pfam" id="PF00251"/>
    </source>
</evidence>
<dbReference type="PIR" id="T07616">
    <property type="entry name" value="T07616"/>
</dbReference>
<keyword evidence="3 5" id="KW-0326">Glycosidase</keyword>
<dbReference type="InterPro" id="IPR050551">
    <property type="entry name" value="Fructan_Metab_Enzymes"/>
</dbReference>
<dbReference type="SMART" id="SM00640">
    <property type="entry name" value="Glyco_32"/>
    <property type="match status" value="1"/>
</dbReference>
<comment type="similarity">
    <text evidence="1">Belongs to the glycosyl hydrolase 32 family.</text>
</comment>
<name>Q43818_PEA</name>
<dbReference type="PANTHER" id="PTHR31953">
    <property type="entry name" value="BETA-FRUCTOFURANOSIDASE, INSOLUBLE ISOENZYME CWINV1-RELATED"/>
    <property type="match status" value="1"/>
</dbReference>
<dbReference type="EMBL" id="X73957">
    <property type="protein sequence ID" value="CAA52143.1"/>
    <property type="molecule type" value="mRNA"/>
</dbReference>
<dbReference type="InterPro" id="IPR013148">
    <property type="entry name" value="Glyco_hydro_32_N"/>
</dbReference>
<evidence type="ECO:0000313" key="5">
    <source>
        <dbReference type="EMBL" id="CAA52143.1"/>
    </source>
</evidence>
<dbReference type="GO" id="GO:0004564">
    <property type="term" value="F:beta-fructofuranosidase activity"/>
    <property type="evidence" value="ECO:0007669"/>
    <property type="project" value="UniProtKB-EC"/>
</dbReference>
<dbReference type="GO" id="GO:0005975">
    <property type="term" value="P:carbohydrate metabolic process"/>
    <property type="evidence" value="ECO:0007669"/>
    <property type="project" value="InterPro"/>
</dbReference>
<keyword evidence="2 5" id="KW-0378">Hydrolase</keyword>
<dbReference type="AlphaFoldDB" id="Q43818"/>
<accession>Q43818</accession>